<sequence>MLYCRLIHPQSSPLLPPPQGYLHTHASPLLRLRLLSSPLFRFRGRTGAPLFRCRPCLHAPPPHLPPRPSLPPSIHPPGGFRLFFAILPRPAPAPPSSPFLSLPHRLVRLPGSHRSRRSPPSHPHRGLPPRGASPFRRGLLGCMLCPGGPDGLHGVLPSALRLRRLLLSAPSRGRCALFLAMIFCLSCSLPPSLPPSLLPSLPPSFLFSPRPFLCFRRSLPMLA</sequence>
<feature type="region of interest" description="Disordered" evidence="1">
    <location>
        <begin position="110"/>
        <end position="130"/>
    </location>
</feature>
<evidence type="ECO:0000256" key="1">
    <source>
        <dbReference type="SAM" id="MobiDB-lite"/>
    </source>
</evidence>
<proteinExistence type="predicted"/>
<name>W7TZF5_9STRA</name>
<organism evidence="2 3">
    <name type="scientific">Nannochloropsis gaditana</name>
    <dbReference type="NCBI Taxonomy" id="72520"/>
    <lineage>
        <taxon>Eukaryota</taxon>
        <taxon>Sar</taxon>
        <taxon>Stramenopiles</taxon>
        <taxon>Ochrophyta</taxon>
        <taxon>Eustigmatophyceae</taxon>
        <taxon>Eustigmatales</taxon>
        <taxon>Monodopsidaceae</taxon>
        <taxon>Nannochloropsis</taxon>
    </lineage>
</organism>
<comment type="caution">
    <text evidence="2">The sequence shown here is derived from an EMBL/GenBank/DDBJ whole genome shotgun (WGS) entry which is preliminary data.</text>
</comment>
<dbReference type="Proteomes" id="UP000019335">
    <property type="component" value="Chromosome 4"/>
</dbReference>
<evidence type="ECO:0000313" key="2">
    <source>
        <dbReference type="EMBL" id="EWM28888.1"/>
    </source>
</evidence>
<reference evidence="2 3" key="1">
    <citation type="journal article" date="2014" name="Mol. Plant">
        <title>Chromosome Scale Genome Assembly and Transcriptome Profiling of Nannochloropsis gaditana in Nitrogen Depletion.</title>
        <authorList>
            <person name="Corteggiani Carpinelli E."/>
            <person name="Telatin A."/>
            <person name="Vitulo N."/>
            <person name="Forcato C."/>
            <person name="D'Angelo M."/>
            <person name="Schiavon R."/>
            <person name="Vezzi A."/>
            <person name="Giacometti G.M."/>
            <person name="Morosinotto T."/>
            <person name="Valle G."/>
        </authorList>
    </citation>
    <scope>NUCLEOTIDE SEQUENCE [LARGE SCALE GENOMIC DNA]</scope>
    <source>
        <strain evidence="2 3">B-31</strain>
    </source>
</reference>
<gene>
    <name evidence="2" type="ORF">Naga_100494g3</name>
</gene>
<feature type="compositionally biased region" description="Basic residues" evidence="1">
    <location>
        <begin position="110"/>
        <end position="127"/>
    </location>
</feature>
<dbReference type="EMBL" id="AZIL01000262">
    <property type="protein sequence ID" value="EWM28888.1"/>
    <property type="molecule type" value="Genomic_DNA"/>
</dbReference>
<accession>W7TZF5</accession>
<keyword evidence="3" id="KW-1185">Reference proteome</keyword>
<dbReference type="AlphaFoldDB" id="W7TZF5"/>
<protein>
    <submittedName>
        <fullName evidence="2">Uncharacterized protein</fullName>
    </submittedName>
</protein>
<evidence type="ECO:0000313" key="3">
    <source>
        <dbReference type="Proteomes" id="UP000019335"/>
    </source>
</evidence>